<dbReference type="PANTHER" id="PTHR23351:SF24">
    <property type="entry name" value="ACTIVATING TRANSCRIPTION FACTOR 3-RELATED"/>
    <property type="match status" value="1"/>
</dbReference>
<evidence type="ECO:0000256" key="1">
    <source>
        <dbReference type="ARBA" id="ARBA00023015"/>
    </source>
</evidence>
<evidence type="ECO:0000313" key="6">
    <source>
        <dbReference type="Proteomes" id="UP000549394"/>
    </source>
</evidence>
<dbReference type="AlphaFoldDB" id="A0A7I8VBJ0"/>
<keyword evidence="2" id="KW-0238">DNA-binding</keyword>
<dbReference type="GO" id="GO:0000978">
    <property type="term" value="F:RNA polymerase II cis-regulatory region sequence-specific DNA binding"/>
    <property type="evidence" value="ECO:0007669"/>
    <property type="project" value="TreeGrafter"/>
</dbReference>
<keyword evidence="3" id="KW-0804">Transcription</keyword>
<accession>A0A7I8VBJ0</accession>
<dbReference type="InterPro" id="IPR004827">
    <property type="entry name" value="bZIP"/>
</dbReference>
<dbReference type="InterPro" id="IPR000837">
    <property type="entry name" value="AP-1"/>
</dbReference>
<dbReference type="GO" id="GO:0005634">
    <property type="term" value="C:nucleus"/>
    <property type="evidence" value="ECO:0007669"/>
    <property type="project" value="TreeGrafter"/>
</dbReference>
<evidence type="ECO:0000259" key="4">
    <source>
        <dbReference type="PROSITE" id="PS00036"/>
    </source>
</evidence>
<evidence type="ECO:0000256" key="2">
    <source>
        <dbReference type="ARBA" id="ARBA00023125"/>
    </source>
</evidence>
<organism evidence="5 6">
    <name type="scientific">Dimorphilus gyrociliatus</name>
    <dbReference type="NCBI Taxonomy" id="2664684"/>
    <lineage>
        <taxon>Eukaryota</taxon>
        <taxon>Metazoa</taxon>
        <taxon>Spiralia</taxon>
        <taxon>Lophotrochozoa</taxon>
        <taxon>Annelida</taxon>
        <taxon>Polychaeta</taxon>
        <taxon>Polychaeta incertae sedis</taxon>
        <taxon>Dinophilidae</taxon>
        <taxon>Dimorphilus</taxon>
    </lineage>
</organism>
<evidence type="ECO:0000256" key="3">
    <source>
        <dbReference type="ARBA" id="ARBA00023163"/>
    </source>
</evidence>
<proteinExistence type="predicted"/>
<dbReference type="PANTHER" id="PTHR23351">
    <property type="entry name" value="FOS TRANSCRIPTION FACTOR-RELATED"/>
    <property type="match status" value="1"/>
</dbReference>
<sequence>MMDNDHSELEGLNEKIMETSSEYVPSTSDGSEYLMSTRNKNIRRHIGRRLARNVDNLSEDEKRKLAQRRERNKQAAAKFREKIKRTILELEEEKSIWERRVSENLARIDRLKASANHLKEICNSHKCVA</sequence>
<dbReference type="GO" id="GO:0000981">
    <property type="term" value="F:DNA-binding transcription factor activity, RNA polymerase II-specific"/>
    <property type="evidence" value="ECO:0007669"/>
    <property type="project" value="TreeGrafter"/>
</dbReference>
<evidence type="ECO:0000313" key="5">
    <source>
        <dbReference type="EMBL" id="CAD5113647.1"/>
    </source>
</evidence>
<protein>
    <recommendedName>
        <fullName evidence="4">BZIP domain-containing protein</fullName>
    </recommendedName>
</protein>
<dbReference type="InterPro" id="IPR046347">
    <property type="entry name" value="bZIP_sf"/>
</dbReference>
<dbReference type="EMBL" id="CAJFCJ010000004">
    <property type="protein sequence ID" value="CAD5113647.1"/>
    <property type="molecule type" value="Genomic_DNA"/>
</dbReference>
<keyword evidence="1" id="KW-0805">Transcription regulation</keyword>
<dbReference type="SUPFAM" id="SSF57959">
    <property type="entry name" value="Leucine zipper domain"/>
    <property type="match status" value="1"/>
</dbReference>
<dbReference type="SMART" id="SM00338">
    <property type="entry name" value="BRLZ"/>
    <property type="match status" value="1"/>
</dbReference>
<name>A0A7I8VBJ0_9ANNE</name>
<dbReference type="Proteomes" id="UP000549394">
    <property type="component" value="Unassembled WGS sequence"/>
</dbReference>
<gene>
    <name evidence="5" type="ORF">DGYR_LOCUS2603</name>
</gene>
<dbReference type="Gene3D" id="1.20.5.170">
    <property type="match status" value="1"/>
</dbReference>
<dbReference type="PROSITE" id="PS00036">
    <property type="entry name" value="BZIP_BASIC"/>
    <property type="match status" value="1"/>
</dbReference>
<comment type="caution">
    <text evidence="5">The sequence shown here is derived from an EMBL/GenBank/DDBJ whole genome shotgun (WGS) entry which is preliminary data.</text>
</comment>
<keyword evidence="6" id="KW-1185">Reference proteome</keyword>
<feature type="domain" description="BZIP" evidence="4">
    <location>
        <begin position="68"/>
        <end position="82"/>
    </location>
</feature>
<reference evidence="5 6" key="1">
    <citation type="submission" date="2020-08" db="EMBL/GenBank/DDBJ databases">
        <authorList>
            <person name="Hejnol A."/>
        </authorList>
    </citation>
    <scope>NUCLEOTIDE SEQUENCE [LARGE SCALE GENOMIC DNA]</scope>
</reference>